<dbReference type="InterPro" id="IPR055170">
    <property type="entry name" value="GFO_IDH_MocA-like_dom"/>
</dbReference>
<dbReference type="Pfam" id="PF22725">
    <property type="entry name" value="GFO_IDH_MocA_C3"/>
    <property type="match status" value="1"/>
</dbReference>
<feature type="domain" description="GFO/IDH/MocA-like oxidoreductase" evidence="2">
    <location>
        <begin position="131"/>
        <end position="256"/>
    </location>
</feature>
<dbReference type="InterPro" id="IPR036291">
    <property type="entry name" value="NAD(P)-bd_dom_sf"/>
</dbReference>
<gene>
    <name evidence="3" type="ORF">ACFFNY_32660</name>
</gene>
<protein>
    <submittedName>
        <fullName evidence="3">Gfo/Idh/MocA family protein</fullName>
    </submittedName>
</protein>
<name>A0ABV5W6Z6_9BACL</name>
<evidence type="ECO:0000259" key="1">
    <source>
        <dbReference type="Pfam" id="PF01408"/>
    </source>
</evidence>
<dbReference type="PANTHER" id="PTHR43377:SF1">
    <property type="entry name" value="BILIVERDIN REDUCTASE A"/>
    <property type="match status" value="1"/>
</dbReference>
<dbReference type="InterPro" id="IPR000683">
    <property type="entry name" value="Gfo/Idh/MocA-like_OxRdtase_N"/>
</dbReference>
<keyword evidence="4" id="KW-1185">Reference proteome</keyword>
<dbReference type="SUPFAM" id="SSF55347">
    <property type="entry name" value="Glyceraldehyde-3-phosphate dehydrogenase-like, C-terminal domain"/>
    <property type="match status" value="1"/>
</dbReference>
<evidence type="ECO:0000259" key="2">
    <source>
        <dbReference type="Pfam" id="PF22725"/>
    </source>
</evidence>
<dbReference type="EMBL" id="JBHMAG010000022">
    <property type="protein sequence ID" value="MFB9756354.1"/>
    <property type="molecule type" value="Genomic_DNA"/>
</dbReference>
<dbReference type="Gene3D" id="3.30.360.10">
    <property type="entry name" value="Dihydrodipicolinate Reductase, domain 2"/>
    <property type="match status" value="1"/>
</dbReference>
<dbReference type="RefSeq" id="WP_344917440.1">
    <property type="nucleotide sequence ID" value="NZ_BAAAYO010000021.1"/>
</dbReference>
<proteinExistence type="predicted"/>
<sequence length="338" mass="37951">MSYQFSIIGCRHGHISNFIQWMLDNGHTCTGIYDPEDWKLARLYAEKYGIPLVDEREKLLSPDVQIVGSSAVNNEKIELIEACERRGIHIMLDKPAVTDRSGLKRLEAVVARGNIQIGLMLPKRFSGWMNALKSQIDAGAIGKLAHIHISSPHKLMPSTRDAWHFSKERNGGVLIDLLIHDMDLLRWLTGREIILIQSVLAKNMLPEYPDFYDVASVQVVMDNGTTAQLYADWHTPGNNTDGRFSRIVVAGTEGYAEWDVGYDASDGKKKRQLRITRGEAQDQNGYVDAQAEVVVSASSDFIDRINGKPGLFTHRDILEASRAAIEADERAVRRTCYE</sequence>
<comment type="caution">
    <text evidence="3">The sequence shown here is derived from an EMBL/GenBank/DDBJ whole genome shotgun (WGS) entry which is preliminary data.</text>
</comment>
<dbReference type="Gene3D" id="3.40.50.720">
    <property type="entry name" value="NAD(P)-binding Rossmann-like Domain"/>
    <property type="match status" value="1"/>
</dbReference>
<dbReference type="PANTHER" id="PTHR43377">
    <property type="entry name" value="BILIVERDIN REDUCTASE A"/>
    <property type="match status" value="1"/>
</dbReference>
<dbReference type="Proteomes" id="UP001589619">
    <property type="component" value="Unassembled WGS sequence"/>
</dbReference>
<evidence type="ECO:0000313" key="3">
    <source>
        <dbReference type="EMBL" id="MFB9756354.1"/>
    </source>
</evidence>
<feature type="domain" description="Gfo/Idh/MocA-like oxidoreductase N-terminal" evidence="1">
    <location>
        <begin position="6"/>
        <end position="111"/>
    </location>
</feature>
<accession>A0ABV5W6Z6</accession>
<dbReference type="SUPFAM" id="SSF51735">
    <property type="entry name" value="NAD(P)-binding Rossmann-fold domains"/>
    <property type="match status" value="1"/>
</dbReference>
<organism evidence="3 4">
    <name type="scientific">Paenibacillus hodogayensis</name>
    <dbReference type="NCBI Taxonomy" id="279208"/>
    <lineage>
        <taxon>Bacteria</taxon>
        <taxon>Bacillati</taxon>
        <taxon>Bacillota</taxon>
        <taxon>Bacilli</taxon>
        <taxon>Bacillales</taxon>
        <taxon>Paenibacillaceae</taxon>
        <taxon>Paenibacillus</taxon>
    </lineage>
</organism>
<evidence type="ECO:0000313" key="4">
    <source>
        <dbReference type="Proteomes" id="UP001589619"/>
    </source>
</evidence>
<reference evidence="3 4" key="1">
    <citation type="submission" date="2024-09" db="EMBL/GenBank/DDBJ databases">
        <authorList>
            <person name="Sun Q."/>
            <person name="Mori K."/>
        </authorList>
    </citation>
    <scope>NUCLEOTIDE SEQUENCE [LARGE SCALE GENOMIC DNA]</scope>
    <source>
        <strain evidence="3 4">JCM 12520</strain>
    </source>
</reference>
<dbReference type="Pfam" id="PF01408">
    <property type="entry name" value="GFO_IDH_MocA"/>
    <property type="match status" value="1"/>
</dbReference>
<dbReference type="InterPro" id="IPR051450">
    <property type="entry name" value="Gfo/Idh/MocA_Oxidoreductases"/>
</dbReference>